<dbReference type="InterPro" id="IPR052869">
    <property type="entry name" value="CLEC5A"/>
</dbReference>
<dbReference type="SUPFAM" id="SSF56436">
    <property type="entry name" value="C-type lectin-like"/>
    <property type="match status" value="1"/>
</dbReference>
<evidence type="ECO:0000259" key="4">
    <source>
        <dbReference type="PROSITE" id="PS50041"/>
    </source>
</evidence>
<dbReference type="GeneID" id="107109951"/>
<evidence type="ECO:0000256" key="2">
    <source>
        <dbReference type="ARBA" id="ARBA00022734"/>
    </source>
</evidence>
<evidence type="ECO:0000313" key="5">
    <source>
        <dbReference type="Proteomes" id="UP000694871"/>
    </source>
</evidence>
<proteinExistence type="predicted"/>
<dbReference type="Proteomes" id="UP000694871">
    <property type="component" value="Unplaced"/>
</dbReference>
<evidence type="ECO:0000256" key="1">
    <source>
        <dbReference type="ARBA" id="ARBA00004167"/>
    </source>
</evidence>
<dbReference type="SMART" id="SM00034">
    <property type="entry name" value="CLECT"/>
    <property type="match status" value="1"/>
</dbReference>
<feature type="chain" id="PRO_5046214966" evidence="3">
    <location>
        <begin position="23"/>
        <end position="162"/>
    </location>
</feature>
<dbReference type="PANTHER" id="PTHR47536">
    <property type="entry name" value="C-TYPE LECTIN DOMAIN FAMILY 5 MEMBER A"/>
    <property type="match status" value="1"/>
</dbReference>
<dbReference type="InterPro" id="IPR016187">
    <property type="entry name" value="CTDL_fold"/>
</dbReference>
<dbReference type="Gene3D" id="3.10.100.10">
    <property type="entry name" value="Mannose-Binding Protein A, subunit A"/>
    <property type="match status" value="1"/>
</dbReference>
<evidence type="ECO:0000313" key="6">
    <source>
        <dbReference type="RefSeq" id="XP_015266147.1"/>
    </source>
</evidence>
<dbReference type="InterPro" id="IPR001304">
    <property type="entry name" value="C-type_lectin-like"/>
</dbReference>
<dbReference type="PROSITE" id="PS50041">
    <property type="entry name" value="C_TYPE_LECTIN_2"/>
    <property type="match status" value="1"/>
</dbReference>
<feature type="non-terminal residue" evidence="6">
    <location>
        <position position="1"/>
    </location>
</feature>
<keyword evidence="3" id="KW-0732">Signal</keyword>
<dbReference type="InterPro" id="IPR016186">
    <property type="entry name" value="C-type_lectin-like/link_sf"/>
</dbReference>
<sequence>KIIRSLRRWCLLSLVLRFSSLAFSSGTVPQIFYTPVLREDVAAVTKGCPVRWEFFKGKCYFFPTTLQTWNESQKICAEFSSHLAVVNSEEELVFLKSRTQLEKYFIGLTQKDGRWSWIDGTAFDHNIFSLNLGSFQCAVVGFGSTDRAMCSVSHRCICEKNA</sequence>
<feature type="domain" description="C-type lectin" evidence="4">
    <location>
        <begin position="55"/>
        <end position="159"/>
    </location>
</feature>
<dbReference type="InterPro" id="IPR033992">
    <property type="entry name" value="NKR-like_CTLD"/>
</dbReference>
<organism evidence="5 6">
    <name type="scientific">Gekko japonicus</name>
    <name type="common">Schlegel's Japanese gecko</name>
    <dbReference type="NCBI Taxonomy" id="146911"/>
    <lineage>
        <taxon>Eukaryota</taxon>
        <taxon>Metazoa</taxon>
        <taxon>Chordata</taxon>
        <taxon>Craniata</taxon>
        <taxon>Vertebrata</taxon>
        <taxon>Euteleostomi</taxon>
        <taxon>Lepidosauria</taxon>
        <taxon>Squamata</taxon>
        <taxon>Bifurcata</taxon>
        <taxon>Gekkota</taxon>
        <taxon>Gekkonidae</taxon>
        <taxon>Gekkoninae</taxon>
        <taxon>Gekko</taxon>
    </lineage>
</organism>
<dbReference type="CDD" id="cd03593">
    <property type="entry name" value="CLECT_NK_receptors_like"/>
    <property type="match status" value="1"/>
</dbReference>
<dbReference type="Pfam" id="PF00059">
    <property type="entry name" value="Lectin_C"/>
    <property type="match status" value="1"/>
</dbReference>
<name>A0ABM1JXG0_GEKJA</name>
<dbReference type="RefSeq" id="XP_015266147.1">
    <property type="nucleotide sequence ID" value="XM_015410661.1"/>
</dbReference>
<feature type="signal peptide" evidence="3">
    <location>
        <begin position="1"/>
        <end position="22"/>
    </location>
</feature>
<reference evidence="6" key="1">
    <citation type="submission" date="2025-08" db="UniProtKB">
        <authorList>
            <consortium name="RefSeq"/>
        </authorList>
    </citation>
    <scope>IDENTIFICATION</scope>
</reference>
<evidence type="ECO:0000256" key="3">
    <source>
        <dbReference type="SAM" id="SignalP"/>
    </source>
</evidence>
<keyword evidence="2" id="KW-0430">Lectin</keyword>
<accession>A0ABM1JXG0</accession>
<protein>
    <submittedName>
        <fullName evidence="6">C-type lectin domain family 5 member A-like</fullName>
    </submittedName>
</protein>
<dbReference type="PANTHER" id="PTHR47536:SF1">
    <property type="entry name" value="C-TYPE LECTIN DOMAIN FAMILY 5 MEMBER A"/>
    <property type="match status" value="1"/>
</dbReference>
<comment type="subcellular location">
    <subcellularLocation>
        <location evidence="1">Membrane</location>
        <topology evidence="1">Single-pass membrane protein</topology>
    </subcellularLocation>
</comment>
<gene>
    <name evidence="6" type="primary">LOC107109951</name>
</gene>
<keyword evidence="5" id="KW-1185">Reference proteome</keyword>